<dbReference type="AlphaFoldDB" id="A0A9Q5HYW6"/>
<evidence type="ECO:0000313" key="4">
    <source>
        <dbReference type="EMBL" id="OCB88572.1"/>
    </source>
</evidence>
<evidence type="ECO:0000256" key="3">
    <source>
        <dbReference type="SAM" id="SignalP"/>
    </source>
</evidence>
<name>A0A9Q5HYW6_SANBA</name>
<evidence type="ECO:0000256" key="2">
    <source>
        <dbReference type="SAM" id="Phobius"/>
    </source>
</evidence>
<dbReference type="Proteomes" id="UP000757232">
    <property type="component" value="Unassembled WGS sequence"/>
</dbReference>
<comment type="caution">
    <text evidence="4">The sequence shown here is derived from an EMBL/GenBank/DDBJ whole genome shotgun (WGS) entry which is preliminary data.</text>
</comment>
<dbReference type="EMBL" id="LNZH02000176">
    <property type="protein sequence ID" value="OCB88572.1"/>
    <property type="molecule type" value="Genomic_DNA"/>
</dbReference>
<feature type="chain" id="PRO_5040167450" evidence="3">
    <location>
        <begin position="21"/>
        <end position="511"/>
    </location>
</feature>
<feature type="compositionally biased region" description="Polar residues" evidence="1">
    <location>
        <begin position="451"/>
        <end position="461"/>
    </location>
</feature>
<protein>
    <submittedName>
        <fullName evidence="4">Uncharacterized protein</fullName>
    </submittedName>
</protein>
<accession>A0A9Q5HYW6</accession>
<keyword evidence="3" id="KW-0732">Signal</keyword>
<sequence>MLVLKCLVLLVLSLPTIVFAFDFSFTAPSSCDSLTISWSGGNGPFSLLITPIFNVPQNISIPDSAIDSSSGNGSFSFQLTLPPGREFLFTMSDSTGFESGGTSGVLTVGSSVSGASCNTTEPSPDFLFDANSALQQCRAFTFSRYNGAVQPVRILGLIPLGQSFELDPPTGSSSFDWIANVSNGTSIVFIMTDSQSRQGGSSNLLTVGMSGDQSCIDASSPRSTAQATSTLTGVVTATETVRDSSAKSTSNTAVIAGATIGGVAFLSVALFVSFLCFRRQKHAKYQGSDTRRPPMTFVGTRSSLLERMRNSFIPSSGRMRRAHSSFDLLPPVALHRPSRQNSPLHQSAMPIPEEEYMPNPYVLPSDASAVDGHSARASQNAYPCEPPSVYPPHDAGTPGYARSHSRSYSRSDSEPVSPFSGLSNPYSQGHARRPSAPYSVSSNGAGPRSSGKASQAGTTRSAPRLILHTDAEDVGSIDEGEEVVELPPRYTERRAPNTALDQIKGADREYS</sequence>
<keyword evidence="2" id="KW-0472">Membrane</keyword>
<reference evidence="4" key="1">
    <citation type="submission" date="2016-06" db="EMBL/GenBank/DDBJ databases">
        <title>Draft Genome sequence of the fungus Inonotus baumii.</title>
        <authorList>
            <person name="Zhu H."/>
            <person name="Lin W."/>
        </authorList>
    </citation>
    <scope>NUCLEOTIDE SEQUENCE</scope>
    <source>
        <strain evidence="4">821</strain>
    </source>
</reference>
<feature type="compositionally biased region" description="Acidic residues" evidence="1">
    <location>
        <begin position="472"/>
        <end position="484"/>
    </location>
</feature>
<dbReference type="OrthoDB" id="2591431at2759"/>
<feature type="signal peptide" evidence="3">
    <location>
        <begin position="1"/>
        <end position="20"/>
    </location>
</feature>
<dbReference type="PANTHER" id="PTHR37487">
    <property type="entry name" value="CHROMOSOME 1, WHOLE GENOME SHOTGUN SEQUENCE"/>
    <property type="match status" value="1"/>
</dbReference>
<evidence type="ECO:0000256" key="1">
    <source>
        <dbReference type="SAM" id="MobiDB-lite"/>
    </source>
</evidence>
<feature type="region of interest" description="Disordered" evidence="1">
    <location>
        <begin position="355"/>
        <end position="511"/>
    </location>
</feature>
<evidence type="ECO:0000313" key="5">
    <source>
        <dbReference type="Proteomes" id="UP000757232"/>
    </source>
</evidence>
<keyword evidence="5" id="KW-1185">Reference proteome</keyword>
<feature type="compositionally biased region" description="Low complexity" evidence="1">
    <location>
        <begin position="406"/>
        <end position="417"/>
    </location>
</feature>
<proteinExistence type="predicted"/>
<feature type="transmembrane region" description="Helical" evidence="2">
    <location>
        <begin position="253"/>
        <end position="277"/>
    </location>
</feature>
<keyword evidence="2" id="KW-0812">Transmembrane</keyword>
<dbReference type="PANTHER" id="PTHR37487:SF3">
    <property type="entry name" value="CLEAVAGE_POLYADENYLATION SPECIFICITY FACTOR A SUBUNIT N-TERMINAL DOMAIN-CONTAINING PROTEIN"/>
    <property type="match status" value="1"/>
</dbReference>
<gene>
    <name evidence="4" type="ORF">A7U60_g4275</name>
</gene>
<organism evidence="4 5">
    <name type="scientific">Sanghuangporus baumii</name>
    <name type="common">Phellinus baumii</name>
    <dbReference type="NCBI Taxonomy" id="108892"/>
    <lineage>
        <taxon>Eukaryota</taxon>
        <taxon>Fungi</taxon>
        <taxon>Dikarya</taxon>
        <taxon>Basidiomycota</taxon>
        <taxon>Agaricomycotina</taxon>
        <taxon>Agaricomycetes</taxon>
        <taxon>Hymenochaetales</taxon>
        <taxon>Hymenochaetaceae</taxon>
        <taxon>Sanghuangporus</taxon>
    </lineage>
</organism>
<keyword evidence="2" id="KW-1133">Transmembrane helix</keyword>